<organism evidence="4 5">
    <name type="scientific">Friedmanniomyces simplex</name>
    <dbReference type="NCBI Taxonomy" id="329884"/>
    <lineage>
        <taxon>Eukaryota</taxon>
        <taxon>Fungi</taxon>
        <taxon>Dikarya</taxon>
        <taxon>Ascomycota</taxon>
        <taxon>Pezizomycotina</taxon>
        <taxon>Dothideomycetes</taxon>
        <taxon>Dothideomycetidae</taxon>
        <taxon>Mycosphaerellales</taxon>
        <taxon>Teratosphaeriaceae</taxon>
        <taxon>Friedmanniomyces</taxon>
    </lineage>
</organism>
<feature type="signal peptide" evidence="3">
    <location>
        <begin position="1"/>
        <end position="19"/>
    </location>
</feature>
<dbReference type="EMBL" id="NAJQ01000323">
    <property type="protein sequence ID" value="TKA72118.1"/>
    <property type="molecule type" value="Genomic_DNA"/>
</dbReference>
<keyword evidence="2" id="KW-0472">Membrane</keyword>
<evidence type="ECO:0008006" key="6">
    <source>
        <dbReference type="Google" id="ProtNLM"/>
    </source>
</evidence>
<keyword evidence="2" id="KW-1133">Transmembrane helix</keyword>
<feature type="transmembrane region" description="Helical" evidence="2">
    <location>
        <begin position="58"/>
        <end position="79"/>
    </location>
</feature>
<sequence length="81" mass="8126">MQAYLTLALLCLLVASTYAQLNSTSTTFPDGTSSIGNASTTSSTPSPMSSSSFVNSNAAAGQLSMSVFGLLVAAGVAVVRM</sequence>
<feature type="region of interest" description="Disordered" evidence="1">
    <location>
        <begin position="25"/>
        <end position="54"/>
    </location>
</feature>
<dbReference type="AlphaFoldDB" id="A0A4U0X9Q6"/>
<evidence type="ECO:0000256" key="2">
    <source>
        <dbReference type="SAM" id="Phobius"/>
    </source>
</evidence>
<evidence type="ECO:0000256" key="3">
    <source>
        <dbReference type="SAM" id="SignalP"/>
    </source>
</evidence>
<comment type="caution">
    <text evidence="4">The sequence shown here is derived from an EMBL/GenBank/DDBJ whole genome shotgun (WGS) entry which is preliminary data.</text>
</comment>
<feature type="compositionally biased region" description="Low complexity" evidence="1">
    <location>
        <begin position="39"/>
        <end position="52"/>
    </location>
</feature>
<evidence type="ECO:0000313" key="5">
    <source>
        <dbReference type="Proteomes" id="UP000309340"/>
    </source>
</evidence>
<keyword evidence="5" id="KW-1185">Reference proteome</keyword>
<feature type="chain" id="PRO_5020717993" description="REJ domain-containing protein" evidence="3">
    <location>
        <begin position="20"/>
        <end position="81"/>
    </location>
</feature>
<feature type="compositionally biased region" description="Polar residues" evidence="1">
    <location>
        <begin position="25"/>
        <end position="38"/>
    </location>
</feature>
<proteinExistence type="predicted"/>
<accession>A0A4U0X9Q6</accession>
<protein>
    <recommendedName>
        <fullName evidence="6">REJ domain-containing protein</fullName>
    </recommendedName>
</protein>
<reference evidence="4 5" key="1">
    <citation type="submission" date="2017-03" db="EMBL/GenBank/DDBJ databases">
        <title>Genomes of endolithic fungi from Antarctica.</title>
        <authorList>
            <person name="Coleine C."/>
            <person name="Masonjones S."/>
            <person name="Stajich J.E."/>
        </authorList>
    </citation>
    <scope>NUCLEOTIDE SEQUENCE [LARGE SCALE GENOMIC DNA]</scope>
    <source>
        <strain evidence="4 5">CCFEE 5184</strain>
    </source>
</reference>
<evidence type="ECO:0000313" key="4">
    <source>
        <dbReference type="EMBL" id="TKA72118.1"/>
    </source>
</evidence>
<name>A0A4U0X9Q6_9PEZI</name>
<keyword evidence="3" id="KW-0732">Signal</keyword>
<gene>
    <name evidence="4" type="ORF">B0A55_06519</name>
</gene>
<evidence type="ECO:0000256" key="1">
    <source>
        <dbReference type="SAM" id="MobiDB-lite"/>
    </source>
</evidence>
<dbReference type="Proteomes" id="UP000309340">
    <property type="component" value="Unassembled WGS sequence"/>
</dbReference>
<keyword evidence="2" id="KW-0812">Transmembrane</keyword>